<dbReference type="AlphaFoldDB" id="A0A199UDF6"/>
<protein>
    <submittedName>
        <fullName evidence="2">Uncharacterized protein</fullName>
    </submittedName>
</protein>
<proteinExistence type="predicted"/>
<name>A0A199UDF6_ANACO</name>
<dbReference type="Proteomes" id="UP000092600">
    <property type="component" value="Unassembled WGS sequence"/>
</dbReference>
<organism evidence="2 3">
    <name type="scientific">Ananas comosus</name>
    <name type="common">Pineapple</name>
    <name type="synonym">Ananas ananas</name>
    <dbReference type="NCBI Taxonomy" id="4615"/>
    <lineage>
        <taxon>Eukaryota</taxon>
        <taxon>Viridiplantae</taxon>
        <taxon>Streptophyta</taxon>
        <taxon>Embryophyta</taxon>
        <taxon>Tracheophyta</taxon>
        <taxon>Spermatophyta</taxon>
        <taxon>Magnoliopsida</taxon>
        <taxon>Liliopsida</taxon>
        <taxon>Poales</taxon>
        <taxon>Bromeliaceae</taxon>
        <taxon>Bromelioideae</taxon>
        <taxon>Ananas</taxon>
    </lineage>
</organism>
<dbReference type="EMBL" id="LSRQ01008448">
    <property type="protein sequence ID" value="OAY62585.1"/>
    <property type="molecule type" value="Genomic_DNA"/>
</dbReference>
<evidence type="ECO:0000256" key="1">
    <source>
        <dbReference type="SAM" id="MobiDB-lite"/>
    </source>
</evidence>
<feature type="region of interest" description="Disordered" evidence="1">
    <location>
        <begin position="1"/>
        <end position="22"/>
    </location>
</feature>
<accession>A0A199UDF6</accession>
<evidence type="ECO:0000313" key="2">
    <source>
        <dbReference type="EMBL" id="OAY62585.1"/>
    </source>
</evidence>
<sequence length="82" mass="9449">MRNPDARSKMLGDQHEKLAPKRSADQIDPTIFFSFDLWKPIRVLKVVAFANLSINEAFNLNPDSEVRSWVVAFLGERFIETI</sequence>
<reference evidence="2 3" key="1">
    <citation type="journal article" date="2016" name="DNA Res.">
        <title>The draft genome of MD-2 pineapple using hybrid error correction of long reads.</title>
        <authorList>
            <person name="Redwan R.M."/>
            <person name="Saidin A."/>
            <person name="Kumar S.V."/>
        </authorList>
    </citation>
    <scope>NUCLEOTIDE SEQUENCE [LARGE SCALE GENOMIC DNA]</scope>
    <source>
        <strain evidence="3">cv. MD2</strain>
        <tissue evidence="2">Leaf</tissue>
    </source>
</reference>
<evidence type="ECO:0000313" key="3">
    <source>
        <dbReference type="Proteomes" id="UP000092600"/>
    </source>
</evidence>
<gene>
    <name evidence="2" type="ORF">ACMD2_01180</name>
</gene>
<comment type="caution">
    <text evidence="2">The sequence shown here is derived from an EMBL/GenBank/DDBJ whole genome shotgun (WGS) entry which is preliminary data.</text>
</comment>